<dbReference type="EMBL" id="CP131061">
    <property type="protein sequence ID" value="WNY27804.1"/>
    <property type="molecule type" value="Genomic_DNA"/>
</dbReference>
<dbReference type="GeneID" id="89229043"/>
<sequence>MENTNLKDCFLEFGRLREKIRNNESIENILLPYPITLLPPLPEILSRRYLIHPDVWSQIPKIKPAGNRSDTEFFEIEELKPEFREADLLFNTVNQMSLEYGGQALKYVLYELGGNIFNHSGFSKAYVMIRKFQNQSHPFLEVCFYDDGISIPQSLKKYDFVFENQKDSVLILKAINGMSSKKMFYEEGSRGHGMNSSAQIIVNGFGGELFIASQKGAVFIEPNADPLLCECKEKYNISGTLIGLRNPKKQVNLYDYIDVYQHFKGKRGSSDEFY</sequence>
<dbReference type="Proteomes" id="UP001304970">
    <property type="component" value="Chromosome"/>
</dbReference>
<name>A0AA96V6Y5_9EURY</name>
<dbReference type="InterPro" id="IPR036890">
    <property type="entry name" value="HATPase_C_sf"/>
</dbReference>
<gene>
    <name evidence="1" type="ORF">MsAm2_16180</name>
</gene>
<evidence type="ECO:0000313" key="1">
    <source>
        <dbReference type="EMBL" id="WNY27804.1"/>
    </source>
</evidence>
<protein>
    <submittedName>
        <fullName evidence="1">Uncharacterized protein</fullName>
    </submittedName>
</protein>
<dbReference type="Gene3D" id="3.30.565.10">
    <property type="entry name" value="Histidine kinase-like ATPase, C-terminal domain"/>
    <property type="match status" value="1"/>
</dbReference>
<proteinExistence type="predicted"/>
<reference evidence="1 2" key="1">
    <citation type="submission" date="2023-07" db="EMBL/GenBank/DDBJ databases">
        <title>Closed genome sequence of Methanosarcinaceae archaeon Am2.</title>
        <authorList>
            <person name="Poehlein A."/>
            <person name="Protasov E."/>
            <person name="Platt K."/>
            <person name="Reeh H."/>
            <person name="Daniel R."/>
            <person name="Brune A."/>
        </authorList>
    </citation>
    <scope>NUCLEOTIDE SEQUENCE [LARGE SCALE GENOMIC DNA]</scope>
    <source>
        <strain evidence="1 2">Am2</strain>
    </source>
</reference>
<keyword evidence="2" id="KW-1185">Reference proteome</keyword>
<dbReference type="AlphaFoldDB" id="A0AA96V6Y5"/>
<organism evidence="1 2">
    <name type="scientific">Methanolapillus ohkumae</name>
    <dbReference type="NCBI Taxonomy" id="3028298"/>
    <lineage>
        <taxon>Archaea</taxon>
        <taxon>Methanobacteriati</taxon>
        <taxon>Methanobacteriota</taxon>
        <taxon>Stenosarchaea group</taxon>
        <taxon>Methanomicrobia</taxon>
        <taxon>Methanosarcinales</taxon>
        <taxon>Methanosarcinaceae</taxon>
        <taxon>Methanolapillus</taxon>
    </lineage>
</organism>
<dbReference type="RefSeq" id="WP_338097762.1">
    <property type="nucleotide sequence ID" value="NZ_CP131061.1"/>
</dbReference>
<evidence type="ECO:0000313" key="2">
    <source>
        <dbReference type="Proteomes" id="UP001304970"/>
    </source>
</evidence>
<accession>A0AA96V6Y5</accession>